<proteinExistence type="predicted"/>
<protein>
    <submittedName>
        <fullName evidence="1">Uncharacterized protein</fullName>
    </submittedName>
</protein>
<evidence type="ECO:0000313" key="1">
    <source>
        <dbReference type="EMBL" id="MBN9413734.1"/>
    </source>
</evidence>
<dbReference type="EMBL" id="JAFKGL010000040">
    <property type="protein sequence ID" value="MBN9413734.1"/>
    <property type="molecule type" value="Genomic_DNA"/>
</dbReference>
<name>A0A8J7PXX6_9PROT</name>
<gene>
    <name evidence="1" type="ORF">J0H12_07455</name>
</gene>
<sequence length="563" mass="63548">MTFNGDLEWNKREIVVKGVSIDRSLSMEQIQLKLSSSPLIREAILKVVKDDPDESFFKAIESHYDLFKADLPLNDKIDFYRKQLTIVKKHVSLGSETAKSNLYAALNQMVVNLYKRAEELGEIECIPVLREASEFADASLKTDGSDSIHNKREVVLALGCSLVKCAEKQEIASERLKLMREGLGFLETVEEMKYPNIDKLSSILAWARNLLGETLLNGLNYGDMTQNAQIKEALLEAFNIYKLASQDLANGPEHLDNLLITLFNQGTRTITHAQKQKDTTEKLKFIREGVAFIETAQNMWRPLPQTKQELLGKTLCGLATELIEAIYDLEPKDLALHADTVDILKEADILYKVASYHFSEALEETDTVKIVLEQLGVRILNHASQEEDINKKLRLIRKGINFIETTQEIGHPHPDIINKSLAVARNNLGVALNKYVESSMSSYQKYLLNEPISDLMFFSIDAEFTNFVVDILRNSIEAIKLFKLSSSHYSGALENYKQIVSNLSEFDLVNKLQSLKQLLHDAHSGPNSRIAKMAINHEALDSAINNVDQYIQSVESLAKELFS</sequence>
<accession>A0A8J7PXX6</accession>
<comment type="caution">
    <text evidence="1">The sequence shown here is derived from an EMBL/GenBank/DDBJ whole genome shotgun (WGS) entry which is preliminary data.</text>
</comment>
<organism evidence="1 2">
    <name type="scientific">Candidatus Paracaedimonas acanthamoebae</name>
    <dbReference type="NCBI Taxonomy" id="244581"/>
    <lineage>
        <taxon>Bacteria</taxon>
        <taxon>Pseudomonadati</taxon>
        <taxon>Pseudomonadota</taxon>
        <taxon>Alphaproteobacteria</taxon>
        <taxon>Holosporales</taxon>
        <taxon>Caedimonadaceae</taxon>
        <taxon>Candidatus Paracaedimonas</taxon>
    </lineage>
</organism>
<reference evidence="1" key="1">
    <citation type="submission" date="2021-02" db="EMBL/GenBank/DDBJ databases">
        <title>Thiocyanate and organic carbon inputs drive convergent selection for specific autotrophic Afipia and Thiobacillus strains within complex microbiomes.</title>
        <authorList>
            <person name="Huddy R.J."/>
            <person name="Sachdeva R."/>
            <person name="Kadzinga F."/>
            <person name="Kantor R.S."/>
            <person name="Harrison S.T.L."/>
            <person name="Banfield J.F."/>
        </authorList>
    </citation>
    <scope>NUCLEOTIDE SEQUENCE</scope>
    <source>
        <strain evidence="1">SCN18_10_11_15_R4_P_38_20</strain>
    </source>
</reference>
<dbReference type="Proteomes" id="UP000664414">
    <property type="component" value="Unassembled WGS sequence"/>
</dbReference>
<dbReference type="AlphaFoldDB" id="A0A8J7PXX6"/>
<evidence type="ECO:0000313" key="2">
    <source>
        <dbReference type="Proteomes" id="UP000664414"/>
    </source>
</evidence>